<keyword evidence="2" id="KW-0479">Metal-binding</keyword>
<evidence type="ECO:0000256" key="2">
    <source>
        <dbReference type="ARBA" id="ARBA00022723"/>
    </source>
</evidence>
<dbReference type="Pfam" id="PF12800">
    <property type="entry name" value="Fer4_4"/>
    <property type="match status" value="1"/>
</dbReference>
<keyword evidence="3" id="KW-0408">Iron</keyword>
<dbReference type="GO" id="GO:0046872">
    <property type="term" value="F:metal ion binding"/>
    <property type="evidence" value="ECO:0007669"/>
    <property type="project" value="UniProtKB-KW"/>
</dbReference>
<dbReference type="PROSITE" id="PS00198">
    <property type="entry name" value="4FE4S_FER_1"/>
    <property type="match status" value="1"/>
</dbReference>
<feature type="domain" description="4Fe-4S ferredoxin-type" evidence="5">
    <location>
        <begin position="48"/>
        <end position="79"/>
    </location>
</feature>
<dbReference type="InterPro" id="IPR017900">
    <property type="entry name" value="4Fe4S_Fe_S_CS"/>
</dbReference>
<evidence type="ECO:0000313" key="7">
    <source>
        <dbReference type="Proteomes" id="UP000294614"/>
    </source>
</evidence>
<dbReference type="PROSITE" id="PS51379">
    <property type="entry name" value="4FE4S_FER_2"/>
    <property type="match status" value="3"/>
</dbReference>
<dbReference type="CDD" id="cd10551">
    <property type="entry name" value="PsrB"/>
    <property type="match status" value="1"/>
</dbReference>
<feature type="domain" description="4Fe-4S ferredoxin-type" evidence="5">
    <location>
        <begin position="80"/>
        <end position="109"/>
    </location>
</feature>
<accession>A0A4R1K330</accession>
<evidence type="ECO:0000256" key="3">
    <source>
        <dbReference type="ARBA" id="ARBA00023004"/>
    </source>
</evidence>
<evidence type="ECO:0000256" key="1">
    <source>
        <dbReference type="ARBA" id="ARBA00022485"/>
    </source>
</evidence>
<dbReference type="InterPro" id="IPR017896">
    <property type="entry name" value="4Fe4S_Fe-S-bd"/>
</dbReference>
<dbReference type="InterPro" id="IPR050954">
    <property type="entry name" value="ET_IronSulfur_Cluster-Binding"/>
</dbReference>
<evidence type="ECO:0000259" key="5">
    <source>
        <dbReference type="PROSITE" id="PS51379"/>
    </source>
</evidence>
<sequence length="201" mass="22582">MRYAMILDRRKCFGCNGCTVACKQANATPPGTFYTRVLLEESGKFPNSKQSFMPMICNHCDKAPCVAVCPTKASKKMPDGTVQITSSECIGCQLCMEACPYGARFFNGDEKPTYWEEKGQNEFEKARSKDHVYGTVDKCTFCKSRRDRGMIPACVETCPAVARVFGDLDDPNSEVSKLYKKYQPKPYKPEKGTHPRVFYIG</sequence>
<proteinExistence type="predicted"/>
<evidence type="ECO:0000313" key="6">
    <source>
        <dbReference type="EMBL" id="TCK58468.1"/>
    </source>
</evidence>
<evidence type="ECO:0000256" key="4">
    <source>
        <dbReference type="ARBA" id="ARBA00023014"/>
    </source>
</evidence>
<name>A0A4R1K330_9BACT</name>
<keyword evidence="1" id="KW-0004">4Fe-4S</keyword>
<protein>
    <submittedName>
        <fullName evidence="6">Molybdopterin-containing oxidoreductase family iron-sulfur binding subunit</fullName>
    </submittedName>
</protein>
<dbReference type="OrthoDB" id="9810688at2"/>
<keyword evidence="7" id="KW-1185">Reference proteome</keyword>
<dbReference type="PANTHER" id="PTHR43177">
    <property type="entry name" value="PROTEIN NRFC"/>
    <property type="match status" value="1"/>
</dbReference>
<dbReference type="Proteomes" id="UP000294614">
    <property type="component" value="Unassembled WGS sequence"/>
</dbReference>
<keyword evidence="4" id="KW-0411">Iron-sulfur</keyword>
<dbReference type="SUPFAM" id="SSF54862">
    <property type="entry name" value="4Fe-4S ferredoxins"/>
    <property type="match status" value="1"/>
</dbReference>
<feature type="domain" description="4Fe-4S ferredoxin-type" evidence="5">
    <location>
        <begin position="3"/>
        <end position="33"/>
    </location>
</feature>
<dbReference type="Pfam" id="PF13247">
    <property type="entry name" value="Fer4_11"/>
    <property type="match status" value="2"/>
</dbReference>
<gene>
    <name evidence="6" type="ORF">C8D98_2671</name>
</gene>
<comment type="caution">
    <text evidence="6">The sequence shown here is derived from an EMBL/GenBank/DDBJ whole genome shotgun (WGS) entry which is preliminary data.</text>
</comment>
<organism evidence="6 7">
    <name type="scientific">Seleniivibrio woodruffii</name>
    <dbReference type="NCBI Taxonomy" id="1078050"/>
    <lineage>
        <taxon>Bacteria</taxon>
        <taxon>Pseudomonadati</taxon>
        <taxon>Deferribacterota</taxon>
        <taxon>Deferribacteres</taxon>
        <taxon>Deferribacterales</taxon>
        <taxon>Geovibrionaceae</taxon>
        <taxon>Seleniivibrio</taxon>
    </lineage>
</organism>
<dbReference type="AlphaFoldDB" id="A0A4R1K330"/>
<dbReference type="PANTHER" id="PTHR43177:SF3">
    <property type="entry name" value="PROTEIN NRFC HOMOLOG"/>
    <property type="match status" value="1"/>
</dbReference>
<dbReference type="GO" id="GO:0051539">
    <property type="term" value="F:4 iron, 4 sulfur cluster binding"/>
    <property type="evidence" value="ECO:0007669"/>
    <property type="project" value="UniProtKB-KW"/>
</dbReference>
<dbReference type="Gene3D" id="3.30.70.20">
    <property type="match status" value="2"/>
</dbReference>
<dbReference type="EMBL" id="SMGG01000007">
    <property type="protein sequence ID" value="TCK58468.1"/>
    <property type="molecule type" value="Genomic_DNA"/>
</dbReference>
<reference evidence="6 7" key="1">
    <citation type="submission" date="2019-03" db="EMBL/GenBank/DDBJ databases">
        <title>Genomic Encyclopedia of Type Strains, Phase IV (KMG-IV): sequencing the most valuable type-strain genomes for metagenomic binning, comparative biology and taxonomic classification.</title>
        <authorList>
            <person name="Goeker M."/>
        </authorList>
    </citation>
    <scope>NUCLEOTIDE SEQUENCE [LARGE SCALE GENOMIC DNA]</scope>
    <source>
        <strain evidence="6 7">DSM 24984</strain>
    </source>
</reference>
<dbReference type="RefSeq" id="WP_132874634.1">
    <property type="nucleotide sequence ID" value="NZ_SMGG01000007.1"/>
</dbReference>